<feature type="compositionally biased region" description="Polar residues" evidence="1">
    <location>
        <begin position="24"/>
        <end position="35"/>
    </location>
</feature>
<feature type="compositionally biased region" description="Basic and acidic residues" evidence="1">
    <location>
        <begin position="1"/>
        <end position="12"/>
    </location>
</feature>
<name>A0ABP6Y3K4_9PSEU</name>
<organism evidence="2 3">
    <name type="scientific">Amycolatopsis ultiminotia</name>
    <dbReference type="NCBI Taxonomy" id="543629"/>
    <lineage>
        <taxon>Bacteria</taxon>
        <taxon>Bacillati</taxon>
        <taxon>Actinomycetota</taxon>
        <taxon>Actinomycetes</taxon>
        <taxon>Pseudonocardiales</taxon>
        <taxon>Pseudonocardiaceae</taxon>
        <taxon>Amycolatopsis</taxon>
    </lineage>
</organism>
<dbReference type="RefSeq" id="WP_344867286.1">
    <property type="nucleotide sequence ID" value="NZ_BAAAZN010000019.1"/>
</dbReference>
<protein>
    <submittedName>
        <fullName evidence="2">Uncharacterized protein</fullName>
    </submittedName>
</protein>
<dbReference type="EMBL" id="BAAAZN010000019">
    <property type="protein sequence ID" value="GAA3574313.1"/>
    <property type="molecule type" value="Genomic_DNA"/>
</dbReference>
<feature type="region of interest" description="Disordered" evidence="1">
    <location>
        <begin position="1"/>
        <end position="35"/>
    </location>
</feature>
<evidence type="ECO:0000256" key="1">
    <source>
        <dbReference type="SAM" id="MobiDB-lite"/>
    </source>
</evidence>
<gene>
    <name evidence="2" type="ORF">GCM10022222_68420</name>
</gene>
<evidence type="ECO:0000313" key="2">
    <source>
        <dbReference type="EMBL" id="GAA3574313.1"/>
    </source>
</evidence>
<evidence type="ECO:0000313" key="3">
    <source>
        <dbReference type="Proteomes" id="UP001500689"/>
    </source>
</evidence>
<keyword evidence="3" id="KW-1185">Reference proteome</keyword>
<accession>A0ABP6Y3K4</accession>
<comment type="caution">
    <text evidence="2">The sequence shown here is derived from an EMBL/GenBank/DDBJ whole genome shotgun (WGS) entry which is preliminary data.</text>
</comment>
<sequence>MDAEDRSERQREWATLPEPIRLADTTSTHDVNAGQDSTWNVDYERYWAAQRRA</sequence>
<dbReference type="Proteomes" id="UP001500689">
    <property type="component" value="Unassembled WGS sequence"/>
</dbReference>
<proteinExistence type="predicted"/>
<reference evidence="3" key="1">
    <citation type="journal article" date="2019" name="Int. J. Syst. Evol. Microbiol.">
        <title>The Global Catalogue of Microorganisms (GCM) 10K type strain sequencing project: providing services to taxonomists for standard genome sequencing and annotation.</title>
        <authorList>
            <consortium name="The Broad Institute Genomics Platform"/>
            <consortium name="The Broad Institute Genome Sequencing Center for Infectious Disease"/>
            <person name="Wu L."/>
            <person name="Ma J."/>
        </authorList>
    </citation>
    <scope>NUCLEOTIDE SEQUENCE [LARGE SCALE GENOMIC DNA]</scope>
    <source>
        <strain evidence="3">JCM 16898</strain>
    </source>
</reference>